<dbReference type="EMBL" id="JAUQOM010000002">
    <property type="protein sequence ID" value="MDO7834636.1"/>
    <property type="molecule type" value="Genomic_DNA"/>
</dbReference>
<dbReference type="Gene3D" id="1.10.10.60">
    <property type="entry name" value="Homeodomain-like"/>
    <property type="match status" value="1"/>
</dbReference>
<dbReference type="PROSITE" id="PS01124">
    <property type="entry name" value="HTH_ARAC_FAMILY_2"/>
    <property type="match status" value="1"/>
</dbReference>
<dbReference type="InterPro" id="IPR037923">
    <property type="entry name" value="HTH-like"/>
</dbReference>
<dbReference type="SUPFAM" id="SSF46689">
    <property type="entry name" value="Homeodomain-like"/>
    <property type="match status" value="1"/>
</dbReference>
<dbReference type="InterPro" id="IPR009057">
    <property type="entry name" value="Homeodomain-like_sf"/>
</dbReference>
<reference evidence="6" key="1">
    <citation type="submission" date="2023-07" db="EMBL/GenBank/DDBJ databases">
        <title>Bacterial whole genome sequence for Sphingobium sp. HBC34.</title>
        <authorList>
            <person name="Le V."/>
            <person name="Ko S.-R."/>
            <person name="Ahn C.-Y."/>
            <person name="Oh H.-M."/>
        </authorList>
    </citation>
    <scope>NUCLEOTIDE SEQUENCE</scope>
    <source>
        <strain evidence="6">HBC34</strain>
    </source>
</reference>
<dbReference type="InterPro" id="IPR050204">
    <property type="entry name" value="AraC_XylS_family_regulators"/>
</dbReference>
<feature type="domain" description="HTH araC/xylS-type" evidence="5">
    <location>
        <begin position="195"/>
        <end position="293"/>
    </location>
</feature>
<evidence type="ECO:0000259" key="5">
    <source>
        <dbReference type="PROSITE" id="PS01124"/>
    </source>
</evidence>
<protein>
    <submittedName>
        <fullName evidence="6">AraC family transcriptional regulator</fullName>
    </submittedName>
</protein>
<dbReference type="Pfam" id="PF12833">
    <property type="entry name" value="HTH_18"/>
    <property type="match status" value="1"/>
</dbReference>
<organism evidence="6 7">
    <name type="scientific">Sphingobium cyanobacteriorum</name>
    <dbReference type="NCBI Taxonomy" id="3063954"/>
    <lineage>
        <taxon>Bacteria</taxon>
        <taxon>Pseudomonadati</taxon>
        <taxon>Pseudomonadota</taxon>
        <taxon>Alphaproteobacteria</taxon>
        <taxon>Sphingomonadales</taxon>
        <taxon>Sphingomonadaceae</taxon>
        <taxon>Sphingobium</taxon>
    </lineage>
</organism>
<evidence type="ECO:0000313" key="6">
    <source>
        <dbReference type="EMBL" id="MDO7834636.1"/>
    </source>
</evidence>
<gene>
    <name evidence="6" type="ORF">Q4610_06215</name>
</gene>
<dbReference type="PROSITE" id="PS00041">
    <property type="entry name" value="HTH_ARAC_FAMILY_1"/>
    <property type="match status" value="1"/>
</dbReference>
<keyword evidence="3" id="KW-0010">Activator</keyword>
<sequence length="300" mass="32748">MAATPAQIASIFAANPVRGLRGGDGWHVESVLRDIARIHHLTSGAFAFSLEGATTFNAPGFCAHILFVRAGELIVGQAGHSRTLSAGDIFVACAWQPMTLEGSDNLDALVIALPAWWAMQRFLDGFLILPDLYVGKDYFAAPIIANLARTLFDLTTGDDIIASQGLTMIADLMRTALAACVDAEKTLPRWQGRMGAILEFIIRNLDTPGLSAQDAATSLKCSVRTIYKSCAAYGTSFNAFLYEIRLVTAQYRLVRSNDRVSEIAYDVGFSSLSHFSHLFRARFGVAAKTMRQNHRARILQ</sequence>
<comment type="caution">
    <text evidence="6">The sequence shown here is derived from an EMBL/GenBank/DDBJ whole genome shotgun (WGS) entry which is preliminary data.</text>
</comment>
<dbReference type="SUPFAM" id="SSF51215">
    <property type="entry name" value="Regulatory protein AraC"/>
    <property type="match status" value="1"/>
</dbReference>
<keyword evidence="7" id="KW-1185">Reference proteome</keyword>
<dbReference type="RefSeq" id="WP_304535127.1">
    <property type="nucleotide sequence ID" value="NZ_JAUQOM010000002.1"/>
</dbReference>
<evidence type="ECO:0000256" key="4">
    <source>
        <dbReference type="ARBA" id="ARBA00023163"/>
    </source>
</evidence>
<dbReference type="InterPro" id="IPR018060">
    <property type="entry name" value="HTH_AraC"/>
</dbReference>
<evidence type="ECO:0000256" key="3">
    <source>
        <dbReference type="ARBA" id="ARBA00023159"/>
    </source>
</evidence>
<name>A0ABT8ZKB7_9SPHN</name>
<evidence type="ECO:0000256" key="1">
    <source>
        <dbReference type="ARBA" id="ARBA00023015"/>
    </source>
</evidence>
<evidence type="ECO:0000313" key="7">
    <source>
        <dbReference type="Proteomes" id="UP001176471"/>
    </source>
</evidence>
<dbReference type="InterPro" id="IPR018062">
    <property type="entry name" value="HTH_AraC-typ_CS"/>
</dbReference>
<dbReference type="Proteomes" id="UP001176471">
    <property type="component" value="Unassembled WGS sequence"/>
</dbReference>
<keyword evidence="1" id="KW-0805">Transcription regulation</keyword>
<dbReference type="PANTHER" id="PTHR46796">
    <property type="entry name" value="HTH-TYPE TRANSCRIPTIONAL ACTIVATOR RHAS-RELATED"/>
    <property type="match status" value="1"/>
</dbReference>
<keyword evidence="4" id="KW-0804">Transcription</keyword>
<dbReference type="PANTHER" id="PTHR46796:SF6">
    <property type="entry name" value="ARAC SUBFAMILY"/>
    <property type="match status" value="1"/>
</dbReference>
<proteinExistence type="predicted"/>
<keyword evidence="2" id="KW-0238">DNA-binding</keyword>
<evidence type="ECO:0000256" key="2">
    <source>
        <dbReference type="ARBA" id="ARBA00023125"/>
    </source>
</evidence>
<accession>A0ABT8ZKB7</accession>
<dbReference type="SMART" id="SM00342">
    <property type="entry name" value="HTH_ARAC"/>
    <property type="match status" value="1"/>
</dbReference>